<evidence type="ECO:0000259" key="14">
    <source>
        <dbReference type="PROSITE" id="PS50885"/>
    </source>
</evidence>
<dbReference type="GO" id="GO:0005886">
    <property type="term" value="C:plasma membrane"/>
    <property type="evidence" value="ECO:0007669"/>
    <property type="project" value="TreeGrafter"/>
</dbReference>
<evidence type="ECO:0000256" key="8">
    <source>
        <dbReference type="ARBA" id="ARBA00022989"/>
    </source>
</evidence>
<feature type="domain" description="Histidine kinase" evidence="13">
    <location>
        <begin position="262"/>
        <end position="482"/>
    </location>
</feature>
<name>A0A6J6F5H2_9ZZZZ</name>
<evidence type="ECO:0000256" key="2">
    <source>
        <dbReference type="ARBA" id="ARBA00004370"/>
    </source>
</evidence>
<evidence type="ECO:0000256" key="5">
    <source>
        <dbReference type="ARBA" id="ARBA00022679"/>
    </source>
</evidence>
<dbReference type="Pfam" id="PF00672">
    <property type="entry name" value="HAMP"/>
    <property type="match status" value="1"/>
</dbReference>
<feature type="transmembrane region" description="Helical" evidence="12">
    <location>
        <begin position="27"/>
        <end position="50"/>
    </location>
</feature>
<evidence type="ECO:0000256" key="3">
    <source>
        <dbReference type="ARBA" id="ARBA00012438"/>
    </source>
</evidence>
<keyword evidence="7" id="KW-0418">Kinase</keyword>
<keyword evidence="6 12" id="KW-0812">Transmembrane</keyword>
<dbReference type="PROSITE" id="PS50109">
    <property type="entry name" value="HIS_KIN"/>
    <property type="match status" value="1"/>
</dbReference>
<dbReference type="Pfam" id="PF02518">
    <property type="entry name" value="HATPase_c"/>
    <property type="match status" value="1"/>
</dbReference>
<dbReference type="SMART" id="SM00304">
    <property type="entry name" value="HAMP"/>
    <property type="match status" value="1"/>
</dbReference>
<evidence type="ECO:0000256" key="4">
    <source>
        <dbReference type="ARBA" id="ARBA00022553"/>
    </source>
</evidence>
<evidence type="ECO:0000313" key="15">
    <source>
        <dbReference type="EMBL" id="CAB4583776.1"/>
    </source>
</evidence>
<sequence>MEAVAAPDPVDRTREPRRRPRRRRRSFGLRTRILSTFGLGSLALSTFLALSTYNFTRSNLVDERESTAIAQVYQDAERLQSDLTSNPTNVQAAIERLGAERPLVYFRGTWTGDDARFSSTAIPPSMLTAVLEQRRPSVMRTEVDGELVILIGVPLTDVDGAYFGFPTIDDIRSTLNSVGLALIFAAGITTLVGIVLGAIAASRAVRPLVAASQAAQAIAGGRLDTRLVDSNDPDLSALTASFNAMAVALEQRVERDARFTSDVSHELRSPLQTLKASVEVMQARRDELPERAQAALDLMVADVARFQGLVEDLLEISRLDAGGVKLVVEELLVGEFVRQAVGISSAAETPVRVAPDAEDVVIRGDRRRLARVIANLIDNGRAYGGGDMEVKVFVPDAEEPVTQIWITVEDHGPGVAPSERDLIFERFARGGVAGRRSGSEGAGLGLALVDEHVRLHRGRVWVDDRPDGLEGARFVIELPAERA</sequence>
<dbReference type="InterPro" id="IPR050428">
    <property type="entry name" value="TCS_sensor_his_kinase"/>
</dbReference>
<keyword evidence="5" id="KW-0808">Transferase</keyword>
<dbReference type="InterPro" id="IPR036890">
    <property type="entry name" value="HATPase_C_sf"/>
</dbReference>
<comment type="subcellular location">
    <subcellularLocation>
        <location evidence="2">Membrane</location>
    </subcellularLocation>
</comment>
<evidence type="ECO:0000256" key="11">
    <source>
        <dbReference type="SAM" id="MobiDB-lite"/>
    </source>
</evidence>
<dbReference type="PANTHER" id="PTHR45436:SF5">
    <property type="entry name" value="SENSOR HISTIDINE KINASE TRCS"/>
    <property type="match status" value="1"/>
</dbReference>
<dbReference type="InterPro" id="IPR004358">
    <property type="entry name" value="Sig_transdc_His_kin-like_C"/>
</dbReference>
<comment type="catalytic activity">
    <reaction evidence="1">
        <text>ATP + protein L-histidine = ADP + protein N-phospho-L-histidine.</text>
        <dbReference type="EC" id="2.7.13.3"/>
    </reaction>
</comment>
<dbReference type="CDD" id="cd00082">
    <property type="entry name" value="HisKA"/>
    <property type="match status" value="1"/>
</dbReference>
<feature type="compositionally biased region" description="Basic residues" evidence="11">
    <location>
        <begin position="15"/>
        <end position="24"/>
    </location>
</feature>
<dbReference type="Gene3D" id="6.10.340.10">
    <property type="match status" value="1"/>
</dbReference>
<dbReference type="EMBL" id="CAEZTS010000107">
    <property type="protein sequence ID" value="CAB4583776.1"/>
    <property type="molecule type" value="Genomic_DNA"/>
</dbReference>
<keyword evidence="4" id="KW-0597">Phosphoprotein</keyword>
<keyword evidence="10 12" id="KW-0472">Membrane</keyword>
<dbReference type="GO" id="GO:0000155">
    <property type="term" value="F:phosphorelay sensor kinase activity"/>
    <property type="evidence" value="ECO:0007669"/>
    <property type="project" value="InterPro"/>
</dbReference>
<gene>
    <name evidence="15" type="ORF">UFOPK1722_01212</name>
</gene>
<dbReference type="PANTHER" id="PTHR45436">
    <property type="entry name" value="SENSOR HISTIDINE KINASE YKOH"/>
    <property type="match status" value="1"/>
</dbReference>
<accession>A0A6J6F5H2</accession>
<keyword evidence="9" id="KW-0902">Two-component regulatory system</keyword>
<proteinExistence type="predicted"/>
<evidence type="ECO:0000256" key="9">
    <source>
        <dbReference type="ARBA" id="ARBA00023012"/>
    </source>
</evidence>
<dbReference type="Gene3D" id="3.30.565.10">
    <property type="entry name" value="Histidine kinase-like ATPase, C-terminal domain"/>
    <property type="match status" value="1"/>
</dbReference>
<evidence type="ECO:0000256" key="10">
    <source>
        <dbReference type="ARBA" id="ARBA00023136"/>
    </source>
</evidence>
<dbReference type="Gene3D" id="1.10.287.130">
    <property type="match status" value="1"/>
</dbReference>
<keyword evidence="8 12" id="KW-1133">Transmembrane helix</keyword>
<evidence type="ECO:0000259" key="13">
    <source>
        <dbReference type="PROSITE" id="PS50109"/>
    </source>
</evidence>
<dbReference type="EC" id="2.7.13.3" evidence="3"/>
<dbReference type="SUPFAM" id="SSF55874">
    <property type="entry name" value="ATPase domain of HSP90 chaperone/DNA topoisomerase II/histidine kinase"/>
    <property type="match status" value="1"/>
</dbReference>
<dbReference type="SMART" id="SM00387">
    <property type="entry name" value="HATPase_c"/>
    <property type="match status" value="1"/>
</dbReference>
<feature type="transmembrane region" description="Helical" evidence="12">
    <location>
        <begin position="178"/>
        <end position="201"/>
    </location>
</feature>
<evidence type="ECO:0000256" key="7">
    <source>
        <dbReference type="ARBA" id="ARBA00022777"/>
    </source>
</evidence>
<dbReference type="InterPro" id="IPR005467">
    <property type="entry name" value="His_kinase_dom"/>
</dbReference>
<organism evidence="15">
    <name type="scientific">freshwater metagenome</name>
    <dbReference type="NCBI Taxonomy" id="449393"/>
    <lineage>
        <taxon>unclassified sequences</taxon>
        <taxon>metagenomes</taxon>
        <taxon>ecological metagenomes</taxon>
    </lineage>
</organism>
<reference evidence="15" key="1">
    <citation type="submission" date="2020-05" db="EMBL/GenBank/DDBJ databases">
        <authorList>
            <person name="Chiriac C."/>
            <person name="Salcher M."/>
            <person name="Ghai R."/>
            <person name="Kavagutti S V."/>
        </authorList>
    </citation>
    <scope>NUCLEOTIDE SEQUENCE</scope>
</reference>
<evidence type="ECO:0000256" key="12">
    <source>
        <dbReference type="SAM" id="Phobius"/>
    </source>
</evidence>
<dbReference type="AlphaFoldDB" id="A0A6J6F5H2"/>
<dbReference type="SMART" id="SM00388">
    <property type="entry name" value="HisKA"/>
    <property type="match status" value="1"/>
</dbReference>
<dbReference type="SUPFAM" id="SSF47384">
    <property type="entry name" value="Homodimeric domain of signal transducing histidine kinase"/>
    <property type="match status" value="1"/>
</dbReference>
<dbReference type="InterPro" id="IPR003661">
    <property type="entry name" value="HisK_dim/P_dom"/>
</dbReference>
<evidence type="ECO:0000256" key="1">
    <source>
        <dbReference type="ARBA" id="ARBA00000085"/>
    </source>
</evidence>
<dbReference type="Pfam" id="PF00512">
    <property type="entry name" value="HisKA"/>
    <property type="match status" value="1"/>
</dbReference>
<dbReference type="InterPro" id="IPR003594">
    <property type="entry name" value="HATPase_dom"/>
</dbReference>
<dbReference type="PRINTS" id="PR00344">
    <property type="entry name" value="BCTRLSENSOR"/>
</dbReference>
<evidence type="ECO:0000256" key="6">
    <source>
        <dbReference type="ARBA" id="ARBA00022692"/>
    </source>
</evidence>
<protein>
    <recommendedName>
        <fullName evidence="3">histidine kinase</fullName>
        <ecNumber evidence="3">2.7.13.3</ecNumber>
    </recommendedName>
</protein>
<dbReference type="SUPFAM" id="SSF158472">
    <property type="entry name" value="HAMP domain-like"/>
    <property type="match status" value="1"/>
</dbReference>
<dbReference type="PROSITE" id="PS50885">
    <property type="entry name" value="HAMP"/>
    <property type="match status" value="1"/>
</dbReference>
<feature type="domain" description="HAMP" evidence="14">
    <location>
        <begin position="202"/>
        <end position="254"/>
    </location>
</feature>
<dbReference type="CDD" id="cd00075">
    <property type="entry name" value="HATPase"/>
    <property type="match status" value="1"/>
</dbReference>
<feature type="region of interest" description="Disordered" evidence="11">
    <location>
        <begin position="1"/>
        <end position="24"/>
    </location>
</feature>
<dbReference type="InterPro" id="IPR036097">
    <property type="entry name" value="HisK_dim/P_sf"/>
</dbReference>
<dbReference type="InterPro" id="IPR003660">
    <property type="entry name" value="HAMP_dom"/>
</dbReference>